<evidence type="ECO:0000313" key="4">
    <source>
        <dbReference type="Proteomes" id="UP001595724"/>
    </source>
</evidence>
<reference evidence="4" key="1">
    <citation type="journal article" date="2019" name="Int. J. Syst. Evol. Microbiol.">
        <title>The Global Catalogue of Microorganisms (GCM) 10K type strain sequencing project: providing services to taxonomists for standard genome sequencing and annotation.</title>
        <authorList>
            <consortium name="The Broad Institute Genomics Platform"/>
            <consortium name="The Broad Institute Genome Sequencing Center for Infectious Disease"/>
            <person name="Wu L."/>
            <person name="Ma J."/>
        </authorList>
    </citation>
    <scope>NUCLEOTIDE SEQUENCE [LARGE SCALE GENOMIC DNA]</scope>
    <source>
        <strain evidence="4">KCTC 42211</strain>
    </source>
</reference>
<gene>
    <name evidence="3" type="ORF">ACFOM9_15995</name>
</gene>
<accession>A0ABV7UX28</accession>
<dbReference type="EMBL" id="JBHRYF010000023">
    <property type="protein sequence ID" value="MFC3661562.1"/>
    <property type="molecule type" value="Genomic_DNA"/>
</dbReference>
<dbReference type="RefSeq" id="WP_386713219.1">
    <property type="nucleotide sequence ID" value="NZ_JBHRYF010000023.1"/>
</dbReference>
<evidence type="ECO:0000256" key="2">
    <source>
        <dbReference type="SAM" id="SignalP"/>
    </source>
</evidence>
<keyword evidence="4" id="KW-1185">Reference proteome</keyword>
<name>A0ABV7UX28_9GAMM</name>
<feature type="region of interest" description="Disordered" evidence="1">
    <location>
        <begin position="34"/>
        <end position="63"/>
    </location>
</feature>
<feature type="chain" id="PRO_5045258822" evidence="2">
    <location>
        <begin position="19"/>
        <end position="163"/>
    </location>
</feature>
<proteinExistence type="predicted"/>
<protein>
    <submittedName>
        <fullName evidence="3">Uncharacterized protein</fullName>
    </submittedName>
</protein>
<evidence type="ECO:0000256" key="1">
    <source>
        <dbReference type="SAM" id="MobiDB-lite"/>
    </source>
</evidence>
<organism evidence="3 4">
    <name type="scientific">Luteimonas notoginsengisoli</name>
    <dbReference type="NCBI Taxonomy" id="1578200"/>
    <lineage>
        <taxon>Bacteria</taxon>
        <taxon>Pseudomonadati</taxon>
        <taxon>Pseudomonadota</taxon>
        <taxon>Gammaproteobacteria</taxon>
        <taxon>Lysobacterales</taxon>
        <taxon>Lysobacteraceae</taxon>
        <taxon>Luteimonas</taxon>
    </lineage>
</organism>
<keyword evidence="2" id="KW-0732">Signal</keyword>
<sequence>MKILLLLLMACLPGFALATSVPQKPLEDICANRTMSSSPRSSAWRWSTVRDNPSPTPPHAPVRGSDNRLRLLLQVKEVLFTRADRLPPVLMVPLWSMLHSELGDMQDGVVGSSGVFLLRGQNFQPADPAHFQRGLDERPQIERLLASLGFSGRESEPGAPSQE</sequence>
<dbReference type="Proteomes" id="UP001595724">
    <property type="component" value="Unassembled WGS sequence"/>
</dbReference>
<evidence type="ECO:0000313" key="3">
    <source>
        <dbReference type="EMBL" id="MFC3661562.1"/>
    </source>
</evidence>
<feature type="compositionally biased region" description="Low complexity" evidence="1">
    <location>
        <begin position="36"/>
        <end position="47"/>
    </location>
</feature>
<feature type="signal peptide" evidence="2">
    <location>
        <begin position="1"/>
        <end position="18"/>
    </location>
</feature>
<comment type="caution">
    <text evidence="3">The sequence shown here is derived from an EMBL/GenBank/DDBJ whole genome shotgun (WGS) entry which is preliminary data.</text>
</comment>